<organism evidence="1 2">
    <name type="scientific">Pseudomonas fluorescens</name>
    <dbReference type="NCBI Taxonomy" id="294"/>
    <lineage>
        <taxon>Bacteria</taxon>
        <taxon>Pseudomonadati</taxon>
        <taxon>Pseudomonadota</taxon>
        <taxon>Gammaproteobacteria</taxon>
        <taxon>Pseudomonadales</taxon>
        <taxon>Pseudomonadaceae</taxon>
        <taxon>Pseudomonas</taxon>
    </lineage>
</organism>
<name>A0A161ZE89_PSEFL</name>
<reference evidence="1 2" key="2">
    <citation type="journal article" date="2018" name="Nature">
        <title>Mutant phenotypes for thousands of bacterial genes of unknown function.</title>
        <authorList>
            <person name="Price M.N."/>
            <person name="Wetmore K.M."/>
            <person name="Waters R.J."/>
            <person name="Callaghan M."/>
            <person name="Ray J."/>
            <person name="Liu H."/>
            <person name="Kuehl J.V."/>
            <person name="Melnyk R.A."/>
            <person name="Lamson J.S."/>
            <person name="Suh Y."/>
            <person name="Carlson H.K."/>
            <person name="Esquivel Z."/>
            <person name="Sadeeshkumar H."/>
            <person name="Chakraborty R."/>
            <person name="Zane G.M."/>
            <person name="Rubin B.E."/>
            <person name="Wall J.D."/>
            <person name="Visel A."/>
            <person name="Bristow J."/>
            <person name="Blow M.J."/>
            <person name="Arkin A.P."/>
            <person name="Deutschbauer A.M."/>
        </authorList>
    </citation>
    <scope>NUCLEOTIDE SEQUENCE [LARGE SCALE GENOMIC DNA]</scope>
    <source>
        <strain evidence="1 2">FW300-N1B4</strain>
    </source>
</reference>
<gene>
    <name evidence="1" type="ORF">A1D17_30300</name>
</gene>
<accession>A0A161ZE89</accession>
<dbReference type="AlphaFoldDB" id="A0A161ZE89"/>
<dbReference type="EMBL" id="LUKJ01000003">
    <property type="protein sequence ID" value="KZN20222.1"/>
    <property type="molecule type" value="Genomic_DNA"/>
</dbReference>
<evidence type="ECO:0000313" key="1">
    <source>
        <dbReference type="EMBL" id="KZN20222.1"/>
    </source>
</evidence>
<comment type="caution">
    <text evidence="1">The sequence shown here is derived from an EMBL/GenBank/DDBJ whole genome shotgun (WGS) entry which is preliminary data.</text>
</comment>
<reference evidence="2" key="1">
    <citation type="submission" date="2016-03" db="EMBL/GenBank/DDBJ databases">
        <authorList>
            <person name="Ray J."/>
            <person name="Price M."/>
            <person name="Deutschbauer A."/>
        </authorList>
    </citation>
    <scope>NUCLEOTIDE SEQUENCE [LARGE SCALE GENOMIC DNA]</scope>
    <source>
        <strain evidence="2">FW300-N1B4</strain>
    </source>
</reference>
<proteinExistence type="predicted"/>
<evidence type="ECO:0000313" key="2">
    <source>
        <dbReference type="Proteomes" id="UP000076489"/>
    </source>
</evidence>
<sequence>MYFSDVETRADFFNRIGQKRSDIAVVKETFSTESGLIVRLLCEPRSGFQEWCTTFYEADLTYELLLVKPIHDD</sequence>
<dbReference type="Proteomes" id="UP000076489">
    <property type="component" value="Unassembled WGS sequence"/>
</dbReference>
<protein>
    <submittedName>
        <fullName evidence="1">Uncharacterized protein</fullName>
    </submittedName>
</protein>